<dbReference type="Proteomes" id="UP000199467">
    <property type="component" value="Unassembled WGS sequence"/>
</dbReference>
<gene>
    <name evidence="1" type="ORF">SAMN05216576_107290</name>
</gene>
<dbReference type="RefSeq" id="WP_017362453.1">
    <property type="nucleotide sequence ID" value="NZ_FMZQ01000007.1"/>
</dbReference>
<sequence>MQYERTPLFPGEIGIYPAGDSSLHAAEAFGVQGALRWKALPEHDARAAAAIHACLQAGRSFDSAGARRDIRKETVQSWAANLAVQFVERGMEASVAGSYGSTYANMLAGLSVDLALKKAIDLGFEPNVPNAGEMERMATVAARERLSSAIVRLAEIKQAYAHGAAAKCAEQLCVLQEQYPQLRKPQGFAVQAFVAGQITPVEQRFSTFEEAVQAFRQLPAASNPRLCEDDQLLISHNQTESGPPLHFRDGQVQSAYVDALIEGTGALVISSNLGASQSQQVVGLLPGAAEQLRRSISAVNESVAYTEVLPSEQRQHAPRLG</sequence>
<keyword evidence="2" id="KW-1185">Reference proteome</keyword>
<accession>A0A1G6Q8N3</accession>
<dbReference type="GeneID" id="57608933"/>
<name>A0A1G6Q8N3_9GAMM</name>
<organism evidence="1 2">
    <name type="scientific">Ectopseudomonas chengduensis</name>
    <dbReference type="NCBI Taxonomy" id="489632"/>
    <lineage>
        <taxon>Bacteria</taxon>
        <taxon>Pseudomonadati</taxon>
        <taxon>Pseudomonadota</taxon>
        <taxon>Gammaproteobacteria</taxon>
        <taxon>Pseudomonadales</taxon>
        <taxon>Pseudomonadaceae</taxon>
        <taxon>Ectopseudomonas</taxon>
    </lineage>
</organism>
<evidence type="ECO:0000313" key="2">
    <source>
        <dbReference type="Proteomes" id="UP000199467"/>
    </source>
</evidence>
<evidence type="ECO:0000313" key="1">
    <source>
        <dbReference type="EMBL" id="SDC88056.1"/>
    </source>
</evidence>
<proteinExistence type="predicted"/>
<dbReference type="EMBL" id="FMZQ01000007">
    <property type="protein sequence ID" value="SDC88056.1"/>
    <property type="molecule type" value="Genomic_DNA"/>
</dbReference>
<reference evidence="2" key="1">
    <citation type="submission" date="2016-10" db="EMBL/GenBank/DDBJ databases">
        <authorList>
            <person name="Varghese N."/>
            <person name="Submissions S."/>
        </authorList>
    </citation>
    <scope>NUCLEOTIDE SEQUENCE [LARGE SCALE GENOMIC DNA]</scope>
    <source>
        <strain evidence="2">DSM 26382</strain>
    </source>
</reference>
<protein>
    <submittedName>
        <fullName evidence="1">Uncharacterized protein</fullName>
    </submittedName>
</protein>
<dbReference type="AlphaFoldDB" id="A0A1G6Q8N3"/>